<keyword evidence="8 15" id="KW-0675">Receptor</keyword>
<dbReference type="RefSeq" id="WP_115415984.1">
    <property type="nucleotide sequence ID" value="NZ_CP031357.1"/>
</dbReference>
<evidence type="ECO:0000256" key="4">
    <source>
        <dbReference type="ARBA" id="ARBA00022452"/>
    </source>
</evidence>
<dbReference type="InterPro" id="IPR037066">
    <property type="entry name" value="Plug_dom_sf"/>
</dbReference>
<organism evidence="15 16">
    <name type="scientific">Erythrobacter aureus</name>
    <dbReference type="NCBI Taxonomy" id="2182384"/>
    <lineage>
        <taxon>Bacteria</taxon>
        <taxon>Pseudomonadati</taxon>
        <taxon>Pseudomonadota</taxon>
        <taxon>Alphaproteobacteria</taxon>
        <taxon>Sphingomonadales</taxon>
        <taxon>Erythrobacteraceae</taxon>
        <taxon>Erythrobacter/Porphyrobacter group</taxon>
        <taxon>Erythrobacter</taxon>
    </lineage>
</organism>
<dbReference type="GO" id="GO:0015891">
    <property type="term" value="P:siderophore transport"/>
    <property type="evidence" value="ECO:0007669"/>
    <property type="project" value="InterPro"/>
</dbReference>
<keyword evidence="4 10" id="KW-1134">Transmembrane beta strand</keyword>
<dbReference type="KEGG" id="err:DVR09_05120"/>
<dbReference type="OrthoDB" id="9760333at2"/>
<dbReference type="EMBL" id="CP031357">
    <property type="protein sequence ID" value="AXK41798.1"/>
    <property type="molecule type" value="Genomic_DNA"/>
</dbReference>
<protein>
    <submittedName>
        <fullName evidence="15">TonB-dependent siderophore receptor</fullName>
    </submittedName>
</protein>
<sequence>MRDRFSRAALFAGAAFVFAATPALAEDGGQPERDYLPTDIIVTGDRGTGYDNDDGSTATKTPTPLIDVPQGVSFITEDQLEDQAIHQLNDALRYVPGISMRTGEGHRDEVIIRGQTSTADFYIDGLRDDAQYYRSLYNIERVEVLKGANALIFGRGAGGGAVNRVAKRAKLSGQAISGEASVDSFGAFALLADVNQPLSDGVALRVNGTYEEFDSHRDFYEGRFFGISPTLTAQLGPQTTLIASYTYDDDKRVTDRGIPSVGGTGPLRGFDKTFFGDPEFNEAEAQVHIGRVRIEHDFGSGLTANATIQYADYDKVYANILPTGVDSVENTVFLSGYRDFTDRENWIGQGNLVWQTGGDTIESTLLLGFEASRQDTINSRDGVIFTRAAVPGGLDPNETPLAETIFVPPYTLDLGTRSRDSQLETLSVYVQEQLQIGEHIELVGGLRWDRFDLQTLDVKGGVAGDRVDEKVSPRLGLIVKPNPDLSIYASYAESFLPQAGDQFLVLSPTSAQFEPEKFTNYELGLKWAPLDKVLVTAALFRLERSKTPFTDGLGNTTLTGESRVDGFEIGAVGEITDFWQANVGYTYLDGELRTASSFGPAGQRLRQTPKHQIAAWNRFDVTEALGFGFGVIHQADQYASFSNTVELPSYWRIDAAAYYTVSDRFSVQLNIENLFDETYYPSAYGDRNVQPAEPFSARIGVRLEI</sequence>
<dbReference type="PROSITE" id="PS52016">
    <property type="entry name" value="TONB_DEPENDENT_REC_3"/>
    <property type="match status" value="1"/>
</dbReference>
<gene>
    <name evidence="15" type="ORF">DVR09_05120</name>
</gene>
<keyword evidence="7 10" id="KW-0472">Membrane</keyword>
<keyword evidence="16" id="KW-1185">Reference proteome</keyword>
<name>A0A345YCZ6_9SPHN</name>
<evidence type="ECO:0000256" key="8">
    <source>
        <dbReference type="ARBA" id="ARBA00023170"/>
    </source>
</evidence>
<evidence type="ECO:0000256" key="5">
    <source>
        <dbReference type="ARBA" id="ARBA00022692"/>
    </source>
</evidence>
<comment type="subcellular location">
    <subcellularLocation>
        <location evidence="1 10">Cell outer membrane</location>
        <topology evidence="1 10">Multi-pass membrane protein</topology>
    </subcellularLocation>
</comment>
<dbReference type="Proteomes" id="UP000254508">
    <property type="component" value="Chromosome"/>
</dbReference>
<comment type="similarity">
    <text evidence="2 10 11">Belongs to the TonB-dependent receptor family.</text>
</comment>
<dbReference type="InterPro" id="IPR039426">
    <property type="entry name" value="TonB-dep_rcpt-like"/>
</dbReference>
<evidence type="ECO:0000313" key="16">
    <source>
        <dbReference type="Proteomes" id="UP000254508"/>
    </source>
</evidence>
<dbReference type="AlphaFoldDB" id="A0A345YCZ6"/>
<dbReference type="Pfam" id="PF00593">
    <property type="entry name" value="TonB_dep_Rec_b-barrel"/>
    <property type="match status" value="1"/>
</dbReference>
<dbReference type="NCBIfam" id="TIGR01783">
    <property type="entry name" value="TonB-siderophor"/>
    <property type="match status" value="1"/>
</dbReference>
<dbReference type="CDD" id="cd01347">
    <property type="entry name" value="ligand_gated_channel"/>
    <property type="match status" value="1"/>
</dbReference>
<feature type="signal peptide" evidence="12">
    <location>
        <begin position="1"/>
        <end position="25"/>
    </location>
</feature>
<evidence type="ECO:0000256" key="6">
    <source>
        <dbReference type="ARBA" id="ARBA00023077"/>
    </source>
</evidence>
<feature type="domain" description="TonB-dependent receptor-like beta-barrel" evidence="13">
    <location>
        <begin position="233"/>
        <end position="674"/>
    </location>
</feature>
<accession>A0A345YCZ6</accession>
<feature type="domain" description="TonB-dependent receptor plug" evidence="14">
    <location>
        <begin position="65"/>
        <end position="161"/>
    </location>
</feature>
<keyword evidence="6 11" id="KW-0798">TonB box</keyword>
<dbReference type="GO" id="GO:0009279">
    <property type="term" value="C:cell outer membrane"/>
    <property type="evidence" value="ECO:0007669"/>
    <property type="project" value="UniProtKB-SubCell"/>
</dbReference>
<evidence type="ECO:0000259" key="14">
    <source>
        <dbReference type="Pfam" id="PF07715"/>
    </source>
</evidence>
<keyword evidence="12" id="KW-0732">Signal</keyword>
<evidence type="ECO:0000256" key="1">
    <source>
        <dbReference type="ARBA" id="ARBA00004571"/>
    </source>
</evidence>
<reference evidence="16" key="1">
    <citation type="submission" date="2018-07" db="EMBL/GenBank/DDBJ databases">
        <title>Genome sequence of Erythrobacter strain YH-07, an antagonistic bacterium isolated from Yellow Sea.</title>
        <authorList>
            <person name="Tang T."/>
            <person name="Liu Q."/>
            <person name="Sun X."/>
        </authorList>
    </citation>
    <scope>NUCLEOTIDE SEQUENCE [LARGE SCALE GENOMIC DNA]</scope>
    <source>
        <strain evidence="16">YH-07</strain>
    </source>
</reference>
<dbReference type="GO" id="GO:0038023">
    <property type="term" value="F:signaling receptor activity"/>
    <property type="evidence" value="ECO:0007669"/>
    <property type="project" value="InterPro"/>
</dbReference>
<dbReference type="InterPro" id="IPR010105">
    <property type="entry name" value="TonB_sidphr_rcpt"/>
</dbReference>
<keyword evidence="9 10" id="KW-0998">Cell outer membrane</keyword>
<evidence type="ECO:0000256" key="10">
    <source>
        <dbReference type="PROSITE-ProRule" id="PRU01360"/>
    </source>
</evidence>
<dbReference type="PANTHER" id="PTHR32552">
    <property type="entry name" value="FERRICHROME IRON RECEPTOR-RELATED"/>
    <property type="match status" value="1"/>
</dbReference>
<dbReference type="Gene3D" id="2.40.170.20">
    <property type="entry name" value="TonB-dependent receptor, beta-barrel domain"/>
    <property type="match status" value="1"/>
</dbReference>
<dbReference type="InterPro" id="IPR012910">
    <property type="entry name" value="Plug_dom"/>
</dbReference>
<dbReference type="SUPFAM" id="SSF56935">
    <property type="entry name" value="Porins"/>
    <property type="match status" value="1"/>
</dbReference>
<evidence type="ECO:0000256" key="12">
    <source>
        <dbReference type="SAM" id="SignalP"/>
    </source>
</evidence>
<feature type="chain" id="PRO_5016849002" evidence="12">
    <location>
        <begin position="26"/>
        <end position="705"/>
    </location>
</feature>
<dbReference type="InterPro" id="IPR036942">
    <property type="entry name" value="Beta-barrel_TonB_sf"/>
</dbReference>
<evidence type="ECO:0000256" key="11">
    <source>
        <dbReference type="RuleBase" id="RU003357"/>
    </source>
</evidence>
<evidence type="ECO:0000256" key="9">
    <source>
        <dbReference type="ARBA" id="ARBA00023237"/>
    </source>
</evidence>
<evidence type="ECO:0000256" key="2">
    <source>
        <dbReference type="ARBA" id="ARBA00009810"/>
    </source>
</evidence>
<keyword evidence="3 10" id="KW-0813">Transport</keyword>
<evidence type="ECO:0000256" key="3">
    <source>
        <dbReference type="ARBA" id="ARBA00022448"/>
    </source>
</evidence>
<evidence type="ECO:0000256" key="7">
    <source>
        <dbReference type="ARBA" id="ARBA00023136"/>
    </source>
</evidence>
<dbReference type="InterPro" id="IPR000531">
    <property type="entry name" value="Beta-barrel_TonB"/>
</dbReference>
<dbReference type="GO" id="GO:0015344">
    <property type="term" value="F:siderophore uptake transmembrane transporter activity"/>
    <property type="evidence" value="ECO:0007669"/>
    <property type="project" value="TreeGrafter"/>
</dbReference>
<evidence type="ECO:0000313" key="15">
    <source>
        <dbReference type="EMBL" id="AXK41798.1"/>
    </source>
</evidence>
<evidence type="ECO:0000259" key="13">
    <source>
        <dbReference type="Pfam" id="PF00593"/>
    </source>
</evidence>
<dbReference type="Pfam" id="PF07715">
    <property type="entry name" value="Plug"/>
    <property type="match status" value="1"/>
</dbReference>
<proteinExistence type="inferred from homology"/>
<dbReference type="Gene3D" id="2.170.130.10">
    <property type="entry name" value="TonB-dependent receptor, plug domain"/>
    <property type="match status" value="1"/>
</dbReference>
<keyword evidence="5 10" id="KW-0812">Transmembrane</keyword>
<dbReference type="PANTHER" id="PTHR32552:SF83">
    <property type="entry name" value="BLR3904 PROTEIN"/>
    <property type="match status" value="1"/>
</dbReference>